<dbReference type="Proteomes" id="UP001152484">
    <property type="component" value="Unassembled WGS sequence"/>
</dbReference>
<reference evidence="3" key="1">
    <citation type="submission" date="2022-07" db="EMBL/GenBank/DDBJ databases">
        <authorList>
            <person name="Macas J."/>
            <person name="Novak P."/>
            <person name="Neumann P."/>
        </authorList>
    </citation>
    <scope>NUCLEOTIDE SEQUENCE</scope>
</reference>
<organism evidence="3 4">
    <name type="scientific">Cuscuta europaea</name>
    <name type="common">European dodder</name>
    <dbReference type="NCBI Taxonomy" id="41803"/>
    <lineage>
        <taxon>Eukaryota</taxon>
        <taxon>Viridiplantae</taxon>
        <taxon>Streptophyta</taxon>
        <taxon>Embryophyta</taxon>
        <taxon>Tracheophyta</taxon>
        <taxon>Spermatophyta</taxon>
        <taxon>Magnoliopsida</taxon>
        <taxon>eudicotyledons</taxon>
        <taxon>Gunneridae</taxon>
        <taxon>Pentapetalae</taxon>
        <taxon>asterids</taxon>
        <taxon>lamiids</taxon>
        <taxon>Solanales</taxon>
        <taxon>Convolvulaceae</taxon>
        <taxon>Cuscuteae</taxon>
        <taxon>Cuscuta</taxon>
        <taxon>Cuscuta subgen. Cuscuta</taxon>
    </lineage>
</organism>
<comment type="caution">
    <text evidence="3">The sequence shown here is derived from an EMBL/GenBank/DDBJ whole genome shotgun (WGS) entry which is preliminary data.</text>
</comment>
<gene>
    <name evidence="3" type="ORF">CEURO_LOCUS22062</name>
</gene>
<proteinExistence type="predicted"/>
<keyword evidence="4" id="KW-1185">Reference proteome</keyword>
<dbReference type="OrthoDB" id="411615at2759"/>
<evidence type="ECO:0000256" key="1">
    <source>
        <dbReference type="SAM" id="MobiDB-lite"/>
    </source>
</evidence>
<protein>
    <recommendedName>
        <fullName evidence="2">Reverse transcriptase Ty1/copia-type domain-containing protein</fullName>
    </recommendedName>
</protein>
<evidence type="ECO:0000313" key="4">
    <source>
        <dbReference type="Proteomes" id="UP001152484"/>
    </source>
</evidence>
<evidence type="ECO:0000313" key="3">
    <source>
        <dbReference type="EMBL" id="CAH9118736.1"/>
    </source>
</evidence>
<dbReference type="InterPro" id="IPR013103">
    <property type="entry name" value="RVT_2"/>
</dbReference>
<sequence length="270" mass="30359">MRAFVDDNAYDTPDGVGTWQTVSAPDGSAGRDDAHEQGHPHAGLTSTSDGTDNYDPNLPDSRAVNIDQSKRGQRQRKPPAWHRDYGVQMNTVTINSTPVVDSASSVESGTPYSISHYIKYNHFSVPYRAFLAAISMHKEPSSFGEAVRDPQWRDAMQREIQALKQTGTWKIQDQPRGKKAIFCKWVFKIKYKSDGSVERYKARLVVCDNRQVQGIDYSEAFAPVAKMVTVRTILAVAAACHWELHQMDVDNAFLHGDLREEVYMHLPPGY</sequence>
<dbReference type="AlphaFoldDB" id="A0A9P1A1R0"/>
<accession>A0A9P1A1R0</accession>
<evidence type="ECO:0000259" key="2">
    <source>
        <dbReference type="Pfam" id="PF07727"/>
    </source>
</evidence>
<feature type="region of interest" description="Disordered" evidence="1">
    <location>
        <begin position="1"/>
        <end position="82"/>
    </location>
</feature>
<feature type="compositionally biased region" description="Basic and acidic residues" evidence="1">
    <location>
        <begin position="29"/>
        <end position="39"/>
    </location>
</feature>
<feature type="domain" description="Reverse transcriptase Ty1/copia-type" evidence="2">
    <location>
        <begin position="168"/>
        <end position="270"/>
    </location>
</feature>
<dbReference type="EMBL" id="CAMAPE010000077">
    <property type="protein sequence ID" value="CAH9118736.1"/>
    <property type="molecule type" value="Genomic_DNA"/>
</dbReference>
<name>A0A9P1A1R0_CUSEU</name>
<feature type="compositionally biased region" description="Basic residues" evidence="1">
    <location>
        <begin position="71"/>
        <end position="80"/>
    </location>
</feature>
<dbReference type="Pfam" id="PF07727">
    <property type="entry name" value="RVT_2"/>
    <property type="match status" value="1"/>
</dbReference>